<evidence type="ECO:0000313" key="1">
    <source>
        <dbReference type="EMBL" id="KZM87466.1"/>
    </source>
</evidence>
<organism evidence="1">
    <name type="scientific">Daucus carota subsp. sativus</name>
    <name type="common">Carrot</name>
    <dbReference type="NCBI Taxonomy" id="79200"/>
    <lineage>
        <taxon>Eukaryota</taxon>
        <taxon>Viridiplantae</taxon>
        <taxon>Streptophyta</taxon>
        <taxon>Embryophyta</taxon>
        <taxon>Tracheophyta</taxon>
        <taxon>Spermatophyta</taxon>
        <taxon>Magnoliopsida</taxon>
        <taxon>eudicotyledons</taxon>
        <taxon>Gunneridae</taxon>
        <taxon>Pentapetalae</taxon>
        <taxon>asterids</taxon>
        <taxon>campanulids</taxon>
        <taxon>Apiales</taxon>
        <taxon>Apiaceae</taxon>
        <taxon>Apioideae</taxon>
        <taxon>Scandiceae</taxon>
        <taxon>Daucinae</taxon>
        <taxon>Daucus</taxon>
        <taxon>Daucus sect. Daucus</taxon>
    </lineage>
</organism>
<evidence type="ECO:0000313" key="2">
    <source>
        <dbReference type="EMBL" id="WOH08459.1"/>
    </source>
</evidence>
<dbReference type="EMBL" id="LNRQ01000007">
    <property type="protein sequence ID" value="KZM87466.1"/>
    <property type="molecule type" value="Genomic_DNA"/>
</dbReference>
<reference evidence="2" key="2">
    <citation type="submission" date="2022-03" db="EMBL/GenBank/DDBJ databases">
        <title>Draft title - Genomic analysis of global carrot germplasm unveils the trajectory of domestication and the origin of high carotenoid orange carrot.</title>
        <authorList>
            <person name="Iorizzo M."/>
            <person name="Ellison S."/>
            <person name="Senalik D."/>
            <person name="Macko-Podgorni A."/>
            <person name="Grzebelus D."/>
            <person name="Bostan H."/>
            <person name="Rolling W."/>
            <person name="Curaba J."/>
            <person name="Simon P."/>
        </authorList>
    </citation>
    <scope>NUCLEOTIDE SEQUENCE</scope>
    <source>
        <tissue evidence="2">Leaf</tissue>
    </source>
</reference>
<protein>
    <submittedName>
        <fullName evidence="1">Uncharacterized protein</fullName>
    </submittedName>
</protein>
<evidence type="ECO:0000313" key="3">
    <source>
        <dbReference type="Proteomes" id="UP000077755"/>
    </source>
</evidence>
<dbReference type="Gramene" id="KZM87466">
    <property type="protein sequence ID" value="KZM87466"/>
    <property type="gene ID" value="DCAR_024600"/>
</dbReference>
<keyword evidence="3" id="KW-1185">Reference proteome</keyword>
<reference evidence="1" key="1">
    <citation type="journal article" date="2016" name="Nat. Genet.">
        <title>A high-quality carrot genome assembly provides new insights into carotenoid accumulation and asterid genome evolution.</title>
        <authorList>
            <person name="Iorizzo M."/>
            <person name="Ellison S."/>
            <person name="Senalik D."/>
            <person name="Zeng P."/>
            <person name="Satapoomin P."/>
            <person name="Huang J."/>
            <person name="Bowman M."/>
            <person name="Iovene M."/>
            <person name="Sanseverino W."/>
            <person name="Cavagnaro P."/>
            <person name="Yildiz M."/>
            <person name="Macko-Podgorni A."/>
            <person name="Moranska E."/>
            <person name="Grzebelus E."/>
            <person name="Grzebelus D."/>
            <person name="Ashrafi H."/>
            <person name="Zheng Z."/>
            <person name="Cheng S."/>
            <person name="Spooner D."/>
            <person name="Van Deynze A."/>
            <person name="Simon P."/>
        </authorList>
    </citation>
    <scope>NUCLEOTIDE SEQUENCE [LARGE SCALE GENOMIC DNA]</scope>
    <source>
        <tissue evidence="1">Leaf</tissue>
    </source>
</reference>
<name>A0A164TFW2_DAUCS</name>
<accession>A0A164TFW2</accession>
<dbReference type="EMBL" id="CP093349">
    <property type="protein sequence ID" value="WOH08459.1"/>
    <property type="molecule type" value="Genomic_DNA"/>
</dbReference>
<gene>
    <name evidence="1" type="ORF">DCAR_024600</name>
    <name evidence="2" type="ORF">DCAR_0727900</name>
</gene>
<sequence>MTWDMASQEDELMKPLAVINLRVKVHEDESVLQASKLVRHEGFGRLPKYRKIVPSLLLLRLATEKFICQNKCAIVWCH</sequence>
<dbReference type="AlphaFoldDB" id="A0A164TFW2"/>
<proteinExistence type="predicted"/>
<dbReference type="Proteomes" id="UP000077755">
    <property type="component" value="Chromosome 7"/>
</dbReference>